<name>A0A0K1QG32_9BACT</name>
<dbReference type="PANTHER" id="PTHR33608">
    <property type="entry name" value="BLL2464 PROTEIN"/>
    <property type="match status" value="1"/>
</dbReference>
<dbReference type="Pfam" id="PF01882">
    <property type="entry name" value="DUF58"/>
    <property type="match status" value="1"/>
</dbReference>
<protein>
    <submittedName>
        <fullName evidence="2">Putative MEMBRANE PROTEIN</fullName>
    </submittedName>
</protein>
<dbReference type="InterPro" id="IPR002881">
    <property type="entry name" value="DUF58"/>
</dbReference>
<feature type="domain" description="DUF58" evidence="1">
    <location>
        <begin position="195"/>
        <end position="371"/>
    </location>
</feature>
<dbReference type="AlphaFoldDB" id="A0A0K1QG32"/>
<evidence type="ECO:0000259" key="1">
    <source>
        <dbReference type="Pfam" id="PF01882"/>
    </source>
</evidence>
<organism evidence="2 3">
    <name type="scientific">Labilithrix luteola</name>
    <dbReference type="NCBI Taxonomy" id="1391654"/>
    <lineage>
        <taxon>Bacteria</taxon>
        <taxon>Pseudomonadati</taxon>
        <taxon>Myxococcota</taxon>
        <taxon>Polyangia</taxon>
        <taxon>Polyangiales</taxon>
        <taxon>Labilitrichaceae</taxon>
        <taxon>Labilithrix</taxon>
    </lineage>
</organism>
<evidence type="ECO:0000313" key="2">
    <source>
        <dbReference type="EMBL" id="AKV04711.1"/>
    </source>
</evidence>
<keyword evidence="3" id="KW-1185">Reference proteome</keyword>
<dbReference type="Gene3D" id="3.40.50.410">
    <property type="entry name" value="von Willebrand factor, type A domain"/>
    <property type="match status" value="1"/>
</dbReference>
<dbReference type="Proteomes" id="UP000064967">
    <property type="component" value="Chromosome"/>
</dbReference>
<dbReference type="SUPFAM" id="SSF53300">
    <property type="entry name" value="vWA-like"/>
    <property type="match status" value="1"/>
</dbReference>
<dbReference type="EMBL" id="CP012333">
    <property type="protein sequence ID" value="AKV04711.1"/>
    <property type="molecule type" value="Genomic_DNA"/>
</dbReference>
<dbReference type="STRING" id="1391654.AKJ09_11374"/>
<evidence type="ECO:0000313" key="3">
    <source>
        <dbReference type="Proteomes" id="UP000064967"/>
    </source>
</evidence>
<sequence>MVPTRRLVVLAFLATAIAVVAGYVRGLDAAWLAIDGVLLLMCGVDALAGRKALISAERRAAHIFSVGRANPVTLVLHNRGNRVLRGSVMDDPVEEATASGLPGEFELPAHGTVTLRYDLTPTRRGKRAFRAATVRYRLPLGLLERQERIELHQELDVYPDVHAARTLEMLRRQGREDARVGSLRVRGGDTEFERLRPYQKGDEIRHVDWRASARREELVVRQYQAESNQNVVFAIDVGRSMRGESEGITSIDRALGAALLTADVALRGGDKAGLLTFDDRPRSFLRPTGGNIGSRKLTRAAYALDAGLAATDYRAAMVFLKTQVKARSLFVIFTNLLEPRGARELAASVKSLMPRHLPLCVLMRDEDIEELAVAPSQNEAETFVRAAAGESLAWRDGIVRSLRNAGALVLDARPGDVTPLLVKRYLEVKARRLL</sequence>
<dbReference type="PANTHER" id="PTHR33608:SF3">
    <property type="entry name" value="SLR2013 PROTEIN"/>
    <property type="match status" value="1"/>
</dbReference>
<dbReference type="KEGG" id="llu:AKJ09_11374"/>
<dbReference type="InterPro" id="IPR036465">
    <property type="entry name" value="vWFA_dom_sf"/>
</dbReference>
<proteinExistence type="predicted"/>
<reference evidence="2 3" key="1">
    <citation type="submission" date="2015-08" db="EMBL/GenBank/DDBJ databases">
        <authorList>
            <person name="Babu N.S."/>
            <person name="Beckwith C.J."/>
            <person name="Beseler K.G."/>
            <person name="Brison A."/>
            <person name="Carone J.V."/>
            <person name="Caskin T.P."/>
            <person name="Diamond M."/>
            <person name="Durham M.E."/>
            <person name="Foxe J.M."/>
            <person name="Go M."/>
            <person name="Henderson B.A."/>
            <person name="Jones I.B."/>
            <person name="McGettigan J.A."/>
            <person name="Micheletti S.J."/>
            <person name="Nasrallah M.E."/>
            <person name="Ortiz D."/>
            <person name="Piller C.R."/>
            <person name="Privatt S.R."/>
            <person name="Schneider S.L."/>
            <person name="Sharp S."/>
            <person name="Smith T.C."/>
            <person name="Stanton J.D."/>
            <person name="Ullery H.E."/>
            <person name="Wilson R.J."/>
            <person name="Serrano M.G."/>
            <person name="Buck G."/>
            <person name="Lee V."/>
            <person name="Wang Y."/>
            <person name="Carvalho R."/>
            <person name="Voegtly L."/>
            <person name="Shi R."/>
            <person name="Duckworth R."/>
            <person name="Johnson A."/>
            <person name="Loviza R."/>
            <person name="Walstead R."/>
            <person name="Shah Z."/>
            <person name="Kiflezghi M."/>
            <person name="Wade K."/>
            <person name="Ball S.L."/>
            <person name="Bradley K.W."/>
            <person name="Asai D.J."/>
            <person name="Bowman C.A."/>
            <person name="Russell D.A."/>
            <person name="Pope W.H."/>
            <person name="Jacobs-Sera D."/>
            <person name="Hendrix R.W."/>
            <person name="Hatfull G.F."/>
        </authorList>
    </citation>
    <scope>NUCLEOTIDE SEQUENCE [LARGE SCALE GENOMIC DNA]</scope>
    <source>
        <strain evidence="2 3">DSM 27648</strain>
    </source>
</reference>
<dbReference type="RefSeq" id="WP_240489008.1">
    <property type="nucleotide sequence ID" value="NZ_CP012333.1"/>
</dbReference>
<gene>
    <name evidence="2" type="ORF">AKJ09_11374</name>
</gene>
<accession>A0A0K1QG32</accession>